<gene>
    <name evidence="2" type="ORF">KUL25_02940</name>
</gene>
<dbReference type="AlphaFoldDB" id="A0A975TVJ8"/>
<dbReference type="RefSeq" id="WP_257891566.1">
    <property type="nucleotide sequence ID" value="NZ_JAIMBW010000001.1"/>
</dbReference>
<dbReference type="GO" id="GO:0032259">
    <property type="term" value="P:methylation"/>
    <property type="evidence" value="ECO:0007669"/>
    <property type="project" value="UniProtKB-KW"/>
</dbReference>
<organism evidence="2">
    <name type="scientific">Gymnodinialimonas phycosphaerae</name>
    <dbReference type="NCBI Taxonomy" id="2841589"/>
    <lineage>
        <taxon>Bacteria</taxon>
        <taxon>Pseudomonadati</taxon>
        <taxon>Pseudomonadota</taxon>
        <taxon>Alphaproteobacteria</taxon>
        <taxon>Rhodobacterales</taxon>
        <taxon>Paracoccaceae</taxon>
        <taxon>Gymnodinialimonas</taxon>
    </lineage>
</organism>
<dbReference type="SUPFAM" id="SSF53335">
    <property type="entry name" value="S-adenosyl-L-methionine-dependent methyltransferases"/>
    <property type="match status" value="1"/>
</dbReference>
<evidence type="ECO:0000313" key="3">
    <source>
        <dbReference type="Proteomes" id="UP000693972"/>
    </source>
</evidence>
<protein>
    <submittedName>
        <fullName evidence="2">Class I SAM-dependent methyltransferase</fullName>
    </submittedName>
</protein>
<keyword evidence="3" id="KW-1185">Reference proteome</keyword>
<evidence type="ECO:0000256" key="1">
    <source>
        <dbReference type="SAM" id="MobiDB-lite"/>
    </source>
</evidence>
<dbReference type="EMBL" id="CP078073">
    <property type="protein sequence ID" value="QXL88499.1"/>
    <property type="molecule type" value="Genomic_DNA"/>
</dbReference>
<dbReference type="EMBL" id="JAIMBW010000001">
    <property type="protein sequence ID" value="MBY4891718.1"/>
    <property type="molecule type" value="Genomic_DNA"/>
</dbReference>
<reference evidence="2 3" key="1">
    <citation type="submission" date="2021-07" db="EMBL/GenBank/DDBJ databases">
        <title>Karlodiniumbacter phycospheric gen. nov., sp. nov., a phycosphere bacterium isolated from karlodinium veneficum.</title>
        <authorList>
            <person name="Peng Y."/>
            <person name="Jiang L."/>
            <person name="Lee J."/>
        </authorList>
    </citation>
    <scope>NUCLEOTIDE SEQUENCE</scope>
    <source>
        <strain evidence="2 3">N5</strain>
    </source>
</reference>
<keyword evidence="2" id="KW-0808">Transferase</keyword>
<name>A0A975TVJ8_9RHOB</name>
<feature type="region of interest" description="Disordered" evidence="1">
    <location>
        <begin position="207"/>
        <end position="232"/>
    </location>
</feature>
<proteinExistence type="predicted"/>
<feature type="compositionally biased region" description="Basic and acidic residues" evidence="1">
    <location>
        <begin position="207"/>
        <end position="218"/>
    </location>
</feature>
<dbReference type="Gene3D" id="3.40.50.150">
    <property type="entry name" value="Vaccinia Virus protein VP39"/>
    <property type="match status" value="1"/>
</dbReference>
<dbReference type="Proteomes" id="UP000693972">
    <property type="component" value="Unassembled WGS sequence"/>
</dbReference>
<sequence>MGVNEQYFWSNEGTAIDKWHSYLPVYDRYFAPFRDKVPRMLEIGVQNGGSMQMWRDYFGPDAVLFGIDIEPECAKLNGLAGQVRIGSQADRAFLKSVIDEMGGVDIVLDDGSHQMSHIRASLQTLMPLLSENGLYFIEDLACSYWGSFGGGRGRPGTTLEMAKDLIDDMHHWYHDGHVNWPEFKNMIGGMHIHDQILLLDKASVPEPKRTMRGTDRPVWKGPPTGGTNGSAS</sequence>
<evidence type="ECO:0000313" key="2">
    <source>
        <dbReference type="EMBL" id="QXL88499.1"/>
    </source>
</evidence>
<dbReference type="Pfam" id="PF13578">
    <property type="entry name" value="Methyltransf_24"/>
    <property type="match status" value="1"/>
</dbReference>
<accession>A0A975TVJ8</accession>
<dbReference type="GO" id="GO:0008168">
    <property type="term" value="F:methyltransferase activity"/>
    <property type="evidence" value="ECO:0007669"/>
    <property type="project" value="UniProtKB-KW"/>
</dbReference>
<keyword evidence="2" id="KW-0489">Methyltransferase</keyword>
<dbReference type="InterPro" id="IPR029063">
    <property type="entry name" value="SAM-dependent_MTases_sf"/>
</dbReference>
<feature type="compositionally biased region" description="Gly residues" evidence="1">
    <location>
        <begin position="223"/>
        <end position="232"/>
    </location>
</feature>